<dbReference type="PANTHER" id="PTHR16056:SF2">
    <property type="entry name" value="TESTIS-EXPRESSED PROTEIN 10"/>
    <property type="match status" value="1"/>
</dbReference>
<evidence type="ECO:0000313" key="6">
    <source>
        <dbReference type="Proteomes" id="UP001558652"/>
    </source>
</evidence>
<dbReference type="AlphaFoldDB" id="A0ABD0YRF9"/>
<dbReference type="InterPro" id="IPR024679">
    <property type="entry name" value="Ipi1_N"/>
</dbReference>
<accession>A0ABD0YRF9</accession>
<comment type="subcellular location">
    <subcellularLocation>
        <location evidence="1">Nucleus</location>
    </subcellularLocation>
</comment>
<organism evidence="5 6">
    <name type="scientific">Ranatra chinensis</name>
    <dbReference type="NCBI Taxonomy" id="642074"/>
    <lineage>
        <taxon>Eukaryota</taxon>
        <taxon>Metazoa</taxon>
        <taxon>Ecdysozoa</taxon>
        <taxon>Arthropoda</taxon>
        <taxon>Hexapoda</taxon>
        <taxon>Insecta</taxon>
        <taxon>Pterygota</taxon>
        <taxon>Neoptera</taxon>
        <taxon>Paraneoptera</taxon>
        <taxon>Hemiptera</taxon>
        <taxon>Heteroptera</taxon>
        <taxon>Panheteroptera</taxon>
        <taxon>Nepomorpha</taxon>
        <taxon>Nepidae</taxon>
        <taxon>Ranatrinae</taxon>
        <taxon>Ranatra</taxon>
    </lineage>
</organism>
<evidence type="ECO:0000256" key="2">
    <source>
        <dbReference type="ARBA" id="ARBA00006427"/>
    </source>
</evidence>
<dbReference type="Pfam" id="PF12333">
    <property type="entry name" value="Ipi1_N"/>
    <property type="match status" value="1"/>
</dbReference>
<dbReference type="Gene3D" id="1.25.10.10">
    <property type="entry name" value="Leucine-rich Repeat Variant"/>
    <property type="match status" value="1"/>
</dbReference>
<feature type="domain" description="Pre-rRNA-processing protein Ipi1 N-terminal" evidence="4">
    <location>
        <begin position="139"/>
        <end position="236"/>
    </location>
</feature>
<proteinExistence type="inferred from homology"/>
<dbReference type="SUPFAM" id="SSF48371">
    <property type="entry name" value="ARM repeat"/>
    <property type="match status" value="1"/>
</dbReference>
<name>A0ABD0YRF9_9HEMI</name>
<keyword evidence="3" id="KW-0539">Nucleus</keyword>
<dbReference type="InterPro" id="IPR011989">
    <property type="entry name" value="ARM-like"/>
</dbReference>
<dbReference type="GO" id="GO:0005634">
    <property type="term" value="C:nucleus"/>
    <property type="evidence" value="ECO:0007669"/>
    <property type="project" value="UniProtKB-SubCell"/>
</dbReference>
<gene>
    <name evidence="5" type="ORF">AAG570_003797</name>
</gene>
<evidence type="ECO:0000259" key="4">
    <source>
        <dbReference type="Pfam" id="PF12333"/>
    </source>
</evidence>
<reference evidence="5 6" key="1">
    <citation type="submission" date="2024-07" db="EMBL/GenBank/DDBJ databases">
        <title>Chromosome-level genome assembly of the water stick insect Ranatra chinensis (Heteroptera: Nepidae).</title>
        <authorList>
            <person name="Liu X."/>
        </authorList>
    </citation>
    <scope>NUCLEOTIDE SEQUENCE [LARGE SCALE GENOMIC DNA]</scope>
    <source>
        <strain evidence="5">Cailab_2021Rc</strain>
        <tissue evidence="5">Muscle</tissue>
    </source>
</reference>
<evidence type="ECO:0000256" key="1">
    <source>
        <dbReference type="ARBA" id="ARBA00004123"/>
    </source>
</evidence>
<dbReference type="EMBL" id="JBFDAA010000014">
    <property type="protein sequence ID" value="KAL1122393.1"/>
    <property type="molecule type" value="Genomic_DNA"/>
</dbReference>
<evidence type="ECO:0000313" key="5">
    <source>
        <dbReference type="EMBL" id="KAL1122393.1"/>
    </source>
</evidence>
<comment type="similarity">
    <text evidence="2">Belongs to the IPI1/TEX10 family.</text>
</comment>
<protein>
    <recommendedName>
        <fullName evidence="4">Pre-rRNA-processing protein Ipi1 N-terminal domain-containing protein</fullName>
    </recommendedName>
</protein>
<dbReference type="Proteomes" id="UP001558652">
    <property type="component" value="Unassembled WGS sequence"/>
</dbReference>
<sequence length="746" mass="83356">MGKSGYKKFLKKEKAKVKLKGSKALLPKGQNVTDTNFKVKKIVIKDQIKLHQPGEILSSRKLNLKELLSRLSHHNVSMKLEALEGLLELITKHTDVVLVHNLIEVTHKVSELTIDGFSSVRKEANKVLNSIFTTVQKGQLAPAFPLLFSYLKCGLTHIDGAVRSDSLALLDLLLVVDPGACVRHCPDLLPVCLDLVSKPLGEGSTGGRSLISLSLDSKLTADKWRARVLARVRTLLSAMSETSSDMHYSSSQKTDEITLKKGSGHVVSIVTACDFGVDLLNTNFNLSYNNCISRTVDDSGSKFNIKEFSEVLIPVLLDTFIEVAPKENMNNFNLKGSNGRTIDVETAAILQCIADIVLCLWKIIVDGPEAKGNADWMRTKFGNLLTDRLISNNFPYSVFSMADAKKRKKRNAEAMLAAIKVDFSQPECYSSNIALANLVLLFTDKSLWPPAISYLKHCMRVPEKLGPRESRMLASCILEICRSPLKDESESLVSIASKICTTKYSGALCPLANSLFRCLVTVAKDHTLSYLHSMGYFENWLASLPKLLTRRKISHRHLEAILSIAKKRFRPFSNSLDSLIEVILDNIPKITVTDMDDVEAALNISNLLYWVEDWDDELLDELQRGVENNYWGDSLSQHIREIVTTKTYNHKRVANCTYRFPYKLYCDHPQSLRQRTASKRRNMFQKNKTQETTENGFIIPTTLAYKNQSSLESGGKMEGVVSATAPPFLSGRISTSSHHSLWLGSN</sequence>
<dbReference type="InterPro" id="IPR016024">
    <property type="entry name" value="ARM-type_fold"/>
</dbReference>
<evidence type="ECO:0000256" key="3">
    <source>
        <dbReference type="ARBA" id="ARBA00023242"/>
    </source>
</evidence>
<dbReference type="PANTHER" id="PTHR16056">
    <property type="entry name" value="REGULATOR OF MICROTUBULE DYNAMICS PROTEIN"/>
    <property type="match status" value="1"/>
</dbReference>
<keyword evidence="6" id="KW-1185">Reference proteome</keyword>
<comment type="caution">
    <text evidence="5">The sequence shown here is derived from an EMBL/GenBank/DDBJ whole genome shotgun (WGS) entry which is preliminary data.</text>
</comment>